<dbReference type="Gene3D" id="3.90.226.10">
    <property type="entry name" value="2-enoyl-CoA Hydratase, Chain A, domain 1"/>
    <property type="match status" value="2"/>
</dbReference>
<comment type="cofactor">
    <cofactor evidence="1">
        <name>biotin</name>
        <dbReference type="ChEBI" id="CHEBI:57586"/>
    </cofactor>
</comment>
<evidence type="ECO:0000313" key="13">
    <source>
        <dbReference type="EMBL" id="HJG80653.1"/>
    </source>
</evidence>
<evidence type="ECO:0000256" key="2">
    <source>
        <dbReference type="ARBA" id="ARBA00004956"/>
    </source>
</evidence>
<dbReference type="Gene3D" id="3.30.470.20">
    <property type="entry name" value="ATP-grasp fold, B domain"/>
    <property type="match status" value="1"/>
</dbReference>
<dbReference type="Pfam" id="PF02786">
    <property type="entry name" value="CPSase_L_D2"/>
    <property type="match status" value="1"/>
</dbReference>
<dbReference type="Proteomes" id="UP000784435">
    <property type="component" value="Unassembled WGS sequence"/>
</dbReference>
<name>A0A921SPB2_9MICO</name>
<dbReference type="SUPFAM" id="SSF52440">
    <property type="entry name" value="PreATP-grasp domain"/>
    <property type="match status" value="1"/>
</dbReference>
<dbReference type="PROSITE" id="PS50975">
    <property type="entry name" value="ATP_GRASP"/>
    <property type="match status" value="1"/>
</dbReference>
<dbReference type="SUPFAM" id="SSF51246">
    <property type="entry name" value="Rudiment single hybrid motif"/>
    <property type="match status" value="1"/>
</dbReference>
<feature type="domain" description="CoA carboxyltransferase N-terminal" evidence="11">
    <location>
        <begin position="614"/>
        <end position="873"/>
    </location>
</feature>
<feature type="domain" description="CoA carboxyltransferase C-terminal" evidence="12">
    <location>
        <begin position="876"/>
        <end position="1113"/>
    </location>
</feature>
<feature type="domain" description="Biotin carboxylation" evidence="10">
    <location>
        <begin position="4"/>
        <end position="495"/>
    </location>
</feature>
<evidence type="ECO:0000256" key="8">
    <source>
        <dbReference type="PROSITE-ProRule" id="PRU00409"/>
    </source>
</evidence>
<dbReference type="EMBL" id="DYUK01000207">
    <property type="protein sequence ID" value="HJG80653.1"/>
    <property type="molecule type" value="Genomic_DNA"/>
</dbReference>
<dbReference type="CDD" id="cd06850">
    <property type="entry name" value="biotinyl_domain"/>
    <property type="match status" value="1"/>
</dbReference>
<dbReference type="GO" id="GO:0003989">
    <property type="term" value="F:acetyl-CoA carboxylase activity"/>
    <property type="evidence" value="ECO:0007669"/>
    <property type="project" value="UniProtKB-EC"/>
</dbReference>
<dbReference type="InterPro" id="IPR011761">
    <property type="entry name" value="ATP-grasp"/>
</dbReference>
<dbReference type="InterPro" id="IPR011762">
    <property type="entry name" value="COA_CT_N"/>
</dbReference>
<evidence type="ECO:0000256" key="1">
    <source>
        <dbReference type="ARBA" id="ARBA00001953"/>
    </source>
</evidence>
<dbReference type="GO" id="GO:0005524">
    <property type="term" value="F:ATP binding"/>
    <property type="evidence" value="ECO:0007669"/>
    <property type="project" value="UniProtKB-UniRule"/>
</dbReference>
<dbReference type="SMART" id="SM00878">
    <property type="entry name" value="Biotin_carb_C"/>
    <property type="match status" value="1"/>
</dbReference>
<dbReference type="InterPro" id="IPR029045">
    <property type="entry name" value="ClpP/crotonase-like_dom_sf"/>
</dbReference>
<dbReference type="PROSITE" id="PS00867">
    <property type="entry name" value="CPSASE_2"/>
    <property type="match status" value="1"/>
</dbReference>
<reference evidence="13" key="1">
    <citation type="journal article" date="2021" name="PeerJ">
        <title>Extensive microbial diversity within the chicken gut microbiome revealed by metagenomics and culture.</title>
        <authorList>
            <person name="Gilroy R."/>
            <person name="Ravi A."/>
            <person name="Getino M."/>
            <person name="Pursley I."/>
            <person name="Horton D.L."/>
            <person name="Alikhan N.F."/>
            <person name="Baker D."/>
            <person name="Gharbi K."/>
            <person name="Hall N."/>
            <person name="Watson M."/>
            <person name="Adriaenssens E.M."/>
            <person name="Foster-Nyarko E."/>
            <person name="Jarju S."/>
            <person name="Secka A."/>
            <person name="Antonio M."/>
            <person name="Oren A."/>
            <person name="Chaudhuri R.R."/>
            <person name="La Ragione R."/>
            <person name="Hildebrand F."/>
            <person name="Pallen M.J."/>
        </authorList>
    </citation>
    <scope>NUCLEOTIDE SEQUENCE</scope>
    <source>
        <strain evidence="13">ChiGjej5B5-7349</strain>
    </source>
</reference>
<dbReference type="AlphaFoldDB" id="A0A921SPB2"/>
<evidence type="ECO:0000259" key="9">
    <source>
        <dbReference type="PROSITE" id="PS50975"/>
    </source>
</evidence>
<dbReference type="InterPro" id="IPR016185">
    <property type="entry name" value="PreATP-grasp_dom_sf"/>
</dbReference>
<dbReference type="GO" id="GO:0046872">
    <property type="term" value="F:metal ion binding"/>
    <property type="evidence" value="ECO:0007669"/>
    <property type="project" value="InterPro"/>
</dbReference>
<evidence type="ECO:0000313" key="14">
    <source>
        <dbReference type="Proteomes" id="UP000784435"/>
    </source>
</evidence>
<keyword evidence="4" id="KW-0436">Ligase</keyword>
<dbReference type="InterPro" id="IPR011763">
    <property type="entry name" value="COA_CT_C"/>
</dbReference>
<dbReference type="InterPro" id="IPR011053">
    <property type="entry name" value="Single_hybrid_motif"/>
</dbReference>
<dbReference type="InterPro" id="IPR000089">
    <property type="entry name" value="Biotin_lipoyl"/>
</dbReference>
<evidence type="ECO:0000256" key="7">
    <source>
        <dbReference type="ARBA" id="ARBA00023268"/>
    </source>
</evidence>
<evidence type="ECO:0000256" key="3">
    <source>
        <dbReference type="ARBA" id="ARBA00013058"/>
    </source>
</evidence>
<protein>
    <recommendedName>
        <fullName evidence="3">acetyl-CoA carboxylase</fullName>
        <ecNumber evidence="3">6.4.1.2</ecNumber>
    </recommendedName>
</protein>
<evidence type="ECO:0000256" key="6">
    <source>
        <dbReference type="ARBA" id="ARBA00022840"/>
    </source>
</evidence>
<keyword evidence="7" id="KW-0511">Multifunctional enzyme</keyword>
<evidence type="ECO:0000256" key="4">
    <source>
        <dbReference type="ARBA" id="ARBA00022598"/>
    </source>
</evidence>
<dbReference type="Pfam" id="PF01039">
    <property type="entry name" value="Carboxyl_trans"/>
    <property type="match status" value="1"/>
</dbReference>
<dbReference type="Pfam" id="PF00364">
    <property type="entry name" value="Biotin_lipoyl"/>
    <property type="match status" value="1"/>
</dbReference>
<dbReference type="InterPro" id="IPR011054">
    <property type="entry name" value="Rudment_hybrid_motif"/>
</dbReference>
<evidence type="ECO:0000259" key="12">
    <source>
        <dbReference type="PROSITE" id="PS50989"/>
    </source>
</evidence>
<dbReference type="InterPro" id="IPR005481">
    <property type="entry name" value="BC-like_N"/>
</dbReference>
<dbReference type="InterPro" id="IPR034733">
    <property type="entry name" value="AcCoA_carboxyl_beta"/>
</dbReference>
<keyword evidence="6 8" id="KW-0067">ATP-binding</keyword>
<organism evidence="13 14">
    <name type="scientific">Brevibacterium senegalense</name>
    <dbReference type="NCBI Taxonomy" id="1033736"/>
    <lineage>
        <taxon>Bacteria</taxon>
        <taxon>Bacillati</taxon>
        <taxon>Actinomycetota</taxon>
        <taxon>Actinomycetes</taxon>
        <taxon>Micrococcales</taxon>
        <taxon>Brevibacteriaceae</taxon>
        <taxon>Brevibacterium</taxon>
    </lineage>
</organism>
<dbReference type="PROSITE" id="PS50989">
    <property type="entry name" value="COA_CT_CTER"/>
    <property type="match status" value="1"/>
</dbReference>
<dbReference type="SUPFAM" id="SSF51230">
    <property type="entry name" value="Single hybrid motif"/>
    <property type="match status" value="1"/>
</dbReference>
<dbReference type="EC" id="6.4.1.2" evidence="3"/>
<evidence type="ECO:0000256" key="5">
    <source>
        <dbReference type="ARBA" id="ARBA00022741"/>
    </source>
</evidence>
<dbReference type="Gene3D" id="2.40.50.100">
    <property type="match status" value="1"/>
</dbReference>
<dbReference type="PANTHER" id="PTHR48095">
    <property type="entry name" value="PYRUVATE CARBOXYLASE SUBUNIT A"/>
    <property type="match status" value="1"/>
</dbReference>
<proteinExistence type="predicted"/>
<dbReference type="InterPro" id="IPR011764">
    <property type="entry name" value="Biotin_carboxylation_dom"/>
</dbReference>
<dbReference type="InterPro" id="IPR051602">
    <property type="entry name" value="ACC_Biotin_Carboxylase"/>
</dbReference>
<dbReference type="InterPro" id="IPR005482">
    <property type="entry name" value="Biotin_COase_C"/>
</dbReference>
<dbReference type="PANTHER" id="PTHR48095:SF5">
    <property type="entry name" value="BLL7292 PROTEIN"/>
    <property type="match status" value="1"/>
</dbReference>
<dbReference type="PROSITE" id="PS50979">
    <property type="entry name" value="BC"/>
    <property type="match status" value="1"/>
</dbReference>
<dbReference type="SUPFAM" id="SSF52096">
    <property type="entry name" value="ClpP/crotonase"/>
    <property type="match status" value="2"/>
</dbReference>
<dbReference type="InterPro" id="IPR005479">
    <property type="entry name" value="CPAse_ATP-bd"/>
</dbReference>
<dbReference type="Pfam" id="PF02785">
    <property type="entry name" value="Biotin_carb_C"/>
    <property type="match status" value="1"/>
</dbReference>
<accession>A0A921SPB2</accession>
<dbReference type="SUPFAM" id="SSF56059">
    <property type="entry name" value="Glutathione synthetase ATP-binding domain-like"/>
    <property type="match status" value="1"/>
</dbReference>
<evidence type="ECO:0000259" key="11">
    <source>
        <dbReference type="PROSITE" id="PS50980"/>
    </source>
</evidence>
<reference evidence="13" key="2">
    <citation type="submission" date="2021-09" db="EMBL/GenBank/DDBJ databases">
        <authorList>
            <person name="Gilroy R."/>
        </authorList>
    </citation>
    <scope>NUCLEOTIDE SEQUENCE</scope>
    <source>
        <strain evidence="13">ChiGjej5B5-7349</strain>
    </source>
</reference>
<dbReference type="PROSITE" id="PS50980">
    <property type="entry name" value="COA_CT_NTER"/>
    <property type="match status" value="1"/>
</dbReference>
<dbReference type="Pfam" id="PF00289">
    <property type="entry name" value="Biotin_carb_N"/>
    <property type="match status" value="1"/>
</dbReference>
<comment type="caution">
    <text evidence="13">The sequence shown here is derived from an EMBL/GenBank/DDBJ whole genome shotgun (WGS) entry which is preliminary data.</text>
</comment>
<keyword evidence="5 8" id="KW-0547">Nucleotide-binding</keyword>
<feature type="domain" description="ATP-grasp" evidence="9">
    <location>
        <begin position="127"/>
        <end position="343"/>
    </location>
</feature>
<evidence type="ECO:0000259" key="10">
    <source>
        <dbReference type="PROSITE" id="PS50979"/>
    </source>
</evidence>
<gene>
    <name evidence="13" type="ORF">K8V08_09610</name>
</gene>
<sequence>MDTAPRTLLIANRGEIAVRIIRTAQARGLTAVAVRSTDEEALGAAAGLHVQLADRVVTLPGRGAAAYLDAEAVVAAAREAGAQLVHPGYGFLAESARLAQLTAEAGLTWVGPSPAALELFGDKRATRQRAVELGIPVPAATGLLEGDGGTAVAAVRRLLAEHPDGIAIKAVAGGGGRGIRLVTDASELERALTACAAEARAGFGDDRVFAEALVTDARHIEVQVLGTRGGAGGHGAGEGAGDGSDEHVVVLGDRDCSIQRRRQKLVEVAPAPHLSDDLRARLHADAQRLCASAGYTSLATVEFLVTGEDHVLLEVNPRIQVEHTVTEQVTGLDLVALQLAVASGVDGAVANGLGAAQSEAALGGHGGTDGGHSPAAPQPRGYAVQLRVSAETLGDTGDPAPSVGEATAVRWPTGPGVRVDTWVEAGSRVTGSFDSLLGKIIVQGPTLAAALRAGERTLCETSINGLDTTVGLLRAIVEVLSPGEETTTSFDERVQEIVQRAREIDTADRAEREACAAAGGSTAGLGAASAEPDLAPGEELLRAPLTGTVIGVGEDPREYVLLEAMKMHHPVPGPAAGRVRHLVAVGDSVPAGTPLAVLSSVTGEAGAETDAHEPHPGVAEVQERHAAVLDDAREDQLESIRARGRRTARENIADLVDPGSFVEYGPLIIAAQTQRRSVEELIRRTSGDGLLGGTATVEGREVVVMSYDYSVLAGTQGSRNHKKTDRLIQLAERRGVPLVLFAEGGGGRPGDTDRAPSIGLGVETFASLARLRGRVPLISVVSGRTFAGNAALAGVCDLIIATPEVNLGMGGPAMIEGGGLGRHRPEDIGPAPVHLANGNIDILADDEADAVAHVKEALSALVGTMRGEVGAASVGDVDASLAEAARTAVPADRLRAFSMRTAIEAVVDPGTFTEVRAGFGAGAITGFGRLDGRPFALIANDNHHLGGAIDVDAARTMTQHLRLAQDHGVPVVSFVDTPGFIVGPEAELEPGVRAFGDLFVAGAALTVPFGAVVIRKGYGLGAMAMMAGSAEAPQFTVAWPSGELGPMGLEGAVRLGYAKELAAIEDEAERTAEEARLVDALYAQGRAMNAAMLFEIDDVIDPALTREWIRTLL</sequence>
<comment type="pathway">
    <text evidence="2">Lipid metabolism; malonyl-CoA biosynthesis; malonyl-CoA from acetyl-CoA: step 1/1.</text>
</comment>